<sequence length="91" mass="9803">MAFSLGHDALLFMLPFSVYALVFLRPPRGLHQTPYPILVCAFITPTALLAAADDVVLAAVLAWTANVSAATSLWWCLTNGGYTAMAFSRVN</sequence>
<organism evidence="2">
    <name type="scientific">Oryza sativa subsp. japonica</name>
    <name type="common">Rice</name>
    <dbReference type="NCBI Taxonomy" id="39947"/>
    <lineage>
        <taxon>Eukaryota</taxon>
        <taxon>Viridiplantae</taxon>
        <taxon>Streptophyta</taxon>
        <taxon>Embryophyta</taxon>
        <taxon>Tracheophyta</taxon>
        <taxon>Spermatophyta</taxon>
        <taxon>Magnoliopsida</taxon>
        <taxon>Liliopsida</taxon>
        <taxon>Poales</taxon>
        <taxon>Poaceae</taxon>
        <taxon>BOP clade</taxon>
        <taxon>Oryzoideae</taxon>
        <taxon>Oryzeae</taxon>
        <taxon>Oryzinae</taxon>
        <taxon>Oryza</taxon>
        <taxon>Oryza sativa</taxon>
    </lineage>
</organism>
<protein>
    <submittedName>
        <fullName evidence="2">Uncharacterized protein</fullName>
    </submittedName>
</protein>
<reference evidence="2" key="2">
    <citation type="submission" date="2008-12" db="EMBL/GenBank/DDBJ databases">
        <title>Improved gene annotation of the rice (Oryza sativa) genomes.</title>
        <authorList>
            <person name="Wang J."/>
            <person name="Li R."/>
            <person name="Fan W."/>
            <person name="Huang Q."/>
            <person name="Zhang J."/>
            <person name="Zhou Y."/>
            <person name="Hu Y."/>
            <person name="Zi S."/>
            <person name="Li J."/>
            <person name="Ni P."/>
            <person name="Zheng H."/>
            <person name="Zhang Y."/>
            <person name="Zhao M."/>
            <person name="Hao Q."/>
            <person name="McDermott J."/>
            <person name="Samudrala R."/>
            <person name="Kristiansen K."/>
            <person name="Wong G.K.-S."/>
        </authorList>
    </citation>
    <scope>NUCLEOTIDE SEQUENCE</scope>
</reference>
<keyword evidence="1" id="KW-0472">Membrane</keyword>
<dbReference type="AlphaFoldDB" id="A3BPI2"/>
<evidence type="ECO:0000313" key="2">
    <source>
        <dbReference type="EMBL" id="EAZ41471.1"/>
    </source>
</evidence>
<feature type="transmembrane region" description="Helical" evidence="1">
    <location>
        <begin position="6"/>
        <end position="23"/>
    </location>
</feature>
<gene>
    <name evidence="2" type="ORF">OsJ_25994</name>
</gene>
<feature type="transmembrane region" description="Helical" evidence="1">
    <location>
        <begin position="35"/>
        <end position="52"/>
    </location>
</feature>
<evidence type="ECO:0000256" key="1">
    <source>
        <dbReference type="SAM" id="Phobius"/>
    </source>
</evidence>
<accession>A3BPI2</accession>
<dbReference type="Proteomes" id="UP000007752">
    <property type="component" value="Chromosome 8"/>
</dbReference>
<keyword evidence="1" id="KW-1133">Transmembrane helix</keyword>
<feature type="transmembrane region" description="Helical" evidence="1">
    <location>
        <begin position="58"/>
        <end position="77"/>
    </location>
</feature>
<keyword evidence="1" id="KW-0812">Transmembrane</keyword>
<dbReference type="EMBL" id="CM000145">
    <property type="protein sequence ID" value="EAZ41471.1"/>
    <property type="molecule type" value="Genomic_DNA"/>
</dbReference>
<reference evidence="2" key="1">
    <citation type="journal article" date="2005" name="PLoS Biol.">
        <title>The genomes of Oryza sativa: a history of duplications.</title>
        <authorList>
            <person name="Yu J."/>
            <person name="Wang J."/>
            <person name="Lin W."/>
            <person name="Li S."/>
            <person name="Li H."/>
            <person name="Zhou J."/>
            <person name="Ni P."/>
            <person name="Dong W."/>
            <person name="Hu S."/>
            <person name="Zeng C."/>
            <person name="Zhang J."/>
            <person name="Zhang Y."/>
            <person name="Li R."/>
            <person name="Xu Z."/>
            <person name="Li S."/>
            <person name="Li X."/>
            <person name="Zheng H."/>
            <person name="Cong L."/>
            <person name="Lin L."/>
            <person name="Yin J."/>
            <person name="Geng J."/>
            <person name="Li G."/>
            <person name="Shi J."/>
            <person name="Liu J."/>
            <person name="Lv H."/>
            <person name="Li J."/>
            <person name="Wang J."/>
            <person name="Deng Y."/>
            <person name="Ran L."/>
            <person name="Shi X."/>
            <person name="Wang X."/>
            <person name="Wu Q."/>
            <person name="Li C."/>
            <person name="Ren X."/>
            <person name="Wang J."/>
            <person name="Wang X."/>
            <person name="Li D."/>
            <person name="Liu D."/>
            <person name="Zhang X."/>
            <person name="Ji Z."/>
            <person name="Zhao W."/>
            <person name="Sun Y."/>
            <person name="Zhang Z."/>
            <person name="Bao J."/>
            <person name="Han Y."/>
            <person name="Dong L."/>
            <person name="Ji J."/>
            <person name="Chen P."/>
            <person name="Wu S."/>
            <person name="Liu J."/>
            <person name="Xiao Y."/>
            <person name="Bu D."/>
            <person name="Tan J."/>
            <person name="Yang L."/>
            <person name="Ye C."/>
            <person name="Zhang J."/>
            <person name="Xu J."/>
            <person name="Zhou Y."/>
            <person name="Yu Y."/>
            <person name="Zhang B."/>
            <person name="Zhuang S."/>
            <person name="Wei H."/>
            <person name="Liu B."/>
            <person name="Lei M."/>
            <person name="Yu H."/>
            <person name="Li Y."/>
            <person name="Xu H."/>
            <person name="Wei S."/>
            <person name="He X."/>
            <person name="Fang L."/>
            <person name="Zhang Z."/>
            <person name="Zhang Y."/>
            <person name="Huang X."/>
            <person name="Su Z."/>
            <person name="Tong W."/>
            <person name="Li J."/>
            <person name="Tong Z."/>
            <person name="Li S."/>
            <person name="Ye J."/>
            <person name="Wang L."/>
            <person name="Fang L."/>
            <person name="Lei T."/>
            <person name="Chen C."/>
            <person name="Chen H."/>
            <person name="Xu Z."/>
            <person name="Li H."/>
            <person name="Huang H."/>
            <person name="Zhang F."/>
            <person name="Xu H."/>
            <person name="Li N."/>
            <person name="Zhao C."/>
            <person name="Li S."/>
            <person name="Dong L."/>
            <person name="Huang Y."/>
            <person name="Li L."/>
            <person name="Xi Y."/>
            <person name="Qi Q."/>
            <person name="Li W."/>
            <person name="Zhang B."/>
            <person name="Hu W."/>
            <person name="Zhang Y."/>
            <person name="Tian X."/>
            <person name="Jiao Y."/>
            <person name="Liang X."/>
            <person name="Jin J."/>
            <person name="Gao L."/>
            <person name="Zheng W."/>
            <person name="Hao B."/>
            <person name="Liu S."/>
            <person name="Wang W."/>
            <person name="Yuan L."/>
            <person name="Cao M."/>
            <person name="McDermott J."/>
            <person name="Samudrala R."/>
            <person name="Wang J."/>
            <person name="Wong G.K."/>
            <person name="Yang H."/>
        </authorList>
    </citation>
    <scope>NUCLEOTIDE SEQUENCE [LARGE SCALE GENOMIC DNA]</scope>
</reference>
<name>A3BPI2_ORYSJ</name>
<proteinExistence type="predicted"/>